<sequence length="54" mass="6018">MQIKIAGVSIGERITMGNVIDIQKYLKHCINCKWHDAPGGAYIRPGGYRMDVKA</sequence>
<reference evidence="1" key="1">
    <citation type="submission" date="2019-08" db="EMBL/GenBank/DDBJ databases">
        <authorList>
            <person name="Kucharzyk K."/>
            <person name="Murdoch R.W."/>
            <person name="Higgins S."/>
            <person name="Loffler F."/>
        </authorList>
    </citation>
    <scope>NUCLEOTIDE SEQUENCE</scope>
</reference>
<name>A0A644YX27_9ZZZZ</name>
<comment type="caution">
    <text evidence="1">The sequence shown here is derived from an EMBL/GenBank/DDBJ whole genome shotgun (WGS) entry which is preliminary data.</text>
</comment>
<gene>
    <name evidence="1" type="ORF">SDC9_79494</name>
</gene>
<protein>
    <submittedName>
        <fullName evidence="1">Uncharacterized protein</fullName>
    </submittedName>
</protein>
<organism evidence="1">
    <name type="scientific">bioreactor metagenome</name>
    <dbReference type="NCBI Taxonomy" id="1076179"/>
    <lineage>
        <taxon>unclassified sequences</taxon>
        <taxon>metagenomes</taxon>
        <taxon>ecological metagenomes</taxon>
    </lineage>
</organism>
<dbReference type="AlphaFoldDB" id="A0A644YX27"/>
<accession>A0A644YX27</accession>
<evidence type="ECO:0000313" key="1">
    <source>
        <dbReference type="EMBL" id="MPM32927.1"/>
    </source>
</evidence>
<proteinExistence type="predicted"/>
<dbReference type="EMBL" id="VSSQ01006505">
    <property type="protein sequence ID" value="MPM32927.1"/>
    <property type="molecule type" value="Genomic_DNA"/>
</dbReference>